<evidence type="ECO:0000256" key="2">
    <source>
        <dbReference type="ARBA" id="ARBA00022692"/>
    </source>
</evidence>
<comment type="subcellular location">
    <subcellularLocation>
        <location evidence="1">Membrane</location>
        <topology evidence="1">Multi-pass membrane protein</topology>
    </subcellularLocation>
</comment>
<feature type="transmembrane region" description="Helical" evidence="5">
    <location>
        <begin position="125"/>
        <end position="146"/>
    </location>
</feature>
<evidence type="ECO:0000256" key="4">
    <source>
        <dbReference type="ARBA" id="ARBA00023136"/>
    </source>
</evidence>
<comment type="caution">
    <text evidence="6">The sequence shown here is derived from an EMBL/GenBank/DDBJ whole genome shotgun (WGS) entry which is preliminary data.</text>
</comment>
<proteinExistence type="predicted"/>
<dbReference type="Pfam" id="PF02674">
    <property type="entry name" value="Colicin_V"/>
    <property type="match status" value="1"/>
</dbReference>
<dbReference type="RefSeq" id="WP_125598766.1">
    <property type="nucleotide sequence ID" value="NZ_JBHSSM010000004.1"/>
</dbReference>
<dbReference type="PANTHER" id="PTHR37306">
    <property type="entry name" value="COLICIN V PRODUCTION PROTEIN"/>
    <property type="match status" value="1"/>
</dbReference>
<feature type="transmembrane region" description="Helical" evidence="5">
    <location>
        <begin position="22"/>
        <end position="43"/>
    </location>
</feature>
<organism evidence="6 7">
    <name type="scientific">Lapidilactobacillus achengensis</name>
    <dbReference type="NCBI Taxonomy" id="2486000"/>
    <lineage>
        <taxon>Bacteria</taxon>
        <taxon>Bacillati</taxon>
        <taxon>Bacillota</taxon>
        <taxon>Bacilli</taxon>
        <taxon>Lactobacillales</taxon>
        <taxon>Lactobacillaceae</taxon>
        <taxon>Lapidilactobacillus</taxon>
    </lineage>
</organism>
<dbReference type="Proteomes" id="UP001596310">
    <property type="component" value="Unassembled WGS sequence"/>
</dbReference>
<dbReference type="InterPro" id="IPR003825">
    <property type="entry name" value="Colicin-V_CvpA"/>
</dbReference>
<keyword evidence="4 5" id="KW-0472">Membrane</keyword>
<evidence type="ECO:0000256" key="3">
    <source>
        <dbReference type="ARBA" id="ARBA00022989"/>
    </source>
</evidence>
<keyword evidence="2 5" id="KW-0812">Transmembrane</keyword>
<gene>
    <name evidence="6" type="ORF">ACFQHW_00410</name>
</gene>
<evidence type="ECO:0000256" key="5">
    <source>
        <dbReference type="SAM" id="Phobius"/>
    </source>
</evidence>
<protein>
    <submittedName>
        <fullName evidence="6">CvpA family protein</fullName>
    </submittedName>
</protein>
<accession>A0ABW1UMA3</accession>
<keyword evidence="3 5" id="KW-1133">Transmembrane helix</keyword>
<evidence type="ECO:0000313" key="6">
    <source>
        <dbReference type="EMBL" id="MFC6314032.1"/>
    </source>
</evidence>
<feature type="transmembrane region" description="Helical" evidence="5">
    <location>
        <begin position="158"/>
        <end position="180"/>
    </location>
</feature>
<dbReference type="EMBL" id="JBHSSM010000004">
    <property type="protein sequence ID" value="MFC6314032.1"/>
    <property type="molecule type" value="Genomic_DNA"/>
</dbReference>
<feature type="transmembrane region" description="Helical" evidence="5">
    <location>
        <begin position="84"/>
        <end position="105"/>
    </location>
</feature>
<name>A0ABW1UMA3_9LACO</name>
<keyword evidence="7" id="KW-1185">Reference proteome</keyword>
<evidence type="ECO:0000313" key="7">
    <source>
        <dbReference type="Proteomes" id="UP001596310"/>
    </source>
</evidence>
<reference evidence="7" key="1">
    <citation type="journal article" date="2019" name="Int. J. Syst. Evol. Microbiol.">
        <title>The Global Catalogue of Microorganisms (GCM) 10K type strain sequencing project: providing services to taxonomists for standard genome sequencing and annotation.</title>
        <authorList>
            <consortium name="The Broad Institute Genomics Platform"/>
            <consortium name="The Broad Institute Genome Sequencing Center for Infectious Disease"/>
            <person name="Wu L."/>
            <person name="Ma J."/>
        </authorList>
    </citation>
    <scope>NUCLEOTIDE SEQUENCE [LARGE SCALE GENOMIC DNA]</scope>
    <source>
        <strain evidence="7">CCM 8897</strain>
    </source>
</reference>
<dbReference type="PANTHER" id="PTHR37306:SF1">
    <property type="entry name" value="COLICIN V PRODUCTION PROTEIN"/>
    <property type="match status" value="1"/>
</dbReference>
<sequence length="181" mass="20506">MLSFVIILIFAYNLYMGARRGLYLQGAYTLGYLVSLLFARLFYAGLSRKLDLLIPYPSATLDSHFVFFSNDVGLNLDQAFYRGCAFLLILLIGWVLTHLVVMFFSDLAYLELPQVDHTANLVGSLFLAFIVCYFGVFCCFYLVAVIPIPGIQDALQKSWLATLIVRYTPILTKWITALWVA</sequence>
<evidence type="ECO:0000256" key="1">
    <source>
        <dbReference type="ARBA" id="ARBA00004141"/>
    </source>
</evidence>